<feature type="DNA-binding region" description="H-T-H motif" evidence="2">
    <location>
        <begin position="37"/>
        <end position="56"/>
    </location>
</feature>
<dbReference type="PROSITE" id="PS01081">
    <property type="entry name" value="HTH_TETR_1"/>
    <property type="match status" value="1"/>
</dbReference>
<accession>A0A7X1PQP6</accession>
<dbReference type="Pfam" id="PF00440">
    <property type="entry name" value="TetR_N"/>
    <property type="match status" value="1"/>
</dbReference>
<evidence type="ECO:0000313" key="5">
    <source>
        <dbReference type="EMBL" id="MQA56689.1"/>
    </source>
</evidence>
<dbReference type="Gene3D" id="1.10.10.60">
    <property type="entry name" value="Homeodomain-like"/>
    <property type="match status" value="1"/>
</dbReference>
<sequence length="243" mass="26019">MSYRRTTKVEERLAQTRERIVLAALDLVAEHGYGGTTMPLVAGLAQVSTGLLYQYFPSKTDLFDEVFRRASQREIDACAAAAAIESAAAERLAAVIRTFSHRALSRPRLAWALLAEPVAPVIDEDRLRFREPYRAIFATVIEDGIETGEFRVQSAHTSAAAIVGALAEAMIGPLALGILSRRAAQRVVDDIVGFCLAAVQSHGAATQGASTRSSGARKAPRSTPATPGKTRATRTSKTNPGKT</sequence>
<dbReference type="PROSITE" id="PS50977">
    <property type="entry name" value="HTH_TETR_2"/>
    <property type="match status" value="1"/>
</dbReference>
<protein>
    <submittedName>
        <fullName evidence="5">TetR family transcriptional regulator</fullName>
    </submittedName>
</protein>
<feature type="domain" description="HTH tetR-type" evidence="4">
    <location>
        <begin position="14"/>
        <end position="74"/>
    </location>
</feature>
<organism evidence="5 6">
    <name type="scientific">Pseudomonas piscis</name>
    <dbReference type="NCBI Taxonomy" id="2614538"/>
    <lineage>
        <taxon>Bacteria</taxon>
        <taxon>Pseudomonadati</taxon>
        <taxon>Pseudomonadota</taxon>
        <taxon>Gammaproteobacteria</taxon>
        <taxon>Pseudomonadales</taxon>
        <taxon>Pseudomonadaceae</taxon>
        <taxon>Pseudomonas</taxon>
    </lineage>
</organism>
<dbReference type="PANTHER" id="PTHR30055">
    <property type="entry name" value="HTH-TYPE TRANSCRIPTIONAL REGULATOR RUTR"/>
    <property type="match status" value="1"/>
</dbReference>
<proteinExistence type="predicted"/>
<feature type="compositionally biased region" description="Polar residues" evidence="3">
    <location>
        <begin position="205"/>
        <end position="214"/>
    </location>
</feature>
<dbReference type="InterPro" id="IPR036271">
    <property type="entry name" value="Tet_transcr_reg_TetR-rel_C_sf"/>
</dbReference>
<name>A0A7X1PQP6_9PSED</name>
<dbReference type="SUPFAM" id="SSF46689">
    <property type="entry name" value="Homeodomain-like"/>
    <property type="match status" value="1"/>
</dbReference>
<reference evidence="5 6" key="1">
    <citation type="submission" date="2019-10" db="EMBL/GenBank/DDBJ databases">
        <title>Pseudomonas dajingensis sp. nov., isolated from the profound head ulcers of farmed Murray cod (Maccullochella peelii peelii).</title>
        <authorList>
            <person name="Liu Y."/>
        </authorList>
    </citation>
    <scope>NUCLEOTIDE SEQUENCE [LARGE SCALE GENOMIC DNA]</scope>
    <source>
        <strain evidence="5 6">MC042</strain>
    </source>
</reference>
<dbReference type="InterPro" id="IPR023772">
    <property type="entry name" value="DNA-bd_HTH_TetR-type_CS"/>
</dbReference>
<dbReference type="GO" id="GO:0003700">
    <property type="term" value="F:DNA-binding transcription factor activity"/>
    <property type="evidence" value="ECO:0007669"/>
    <property type="project" value="TreeGrafter"/>
</dbReference>
<evidence type="ECO:0000256" key="1">
    <source>
        <dbReference type="ARBA" id="ARBA00023125"/>
    </source>
</evidence>
<dbReference type="RefSeq" id="WP_152899292.1">
    <property type="nucleotide sequence ID" value="NZ_WHUV01000005.1"/>
</dbReference>
<dbReference type="PRINTS" id="PR00455">
    <property type="entry name" value="HTHTETR"/>
</dbReference>
<dbReference type="EMBL" id="WHUV01000005">
    <property type="protein sequence ID" value="MQA56689.1"/>
    <property type="molecule type" value="Genomic_DNA"/>
</dbReference>
<dbReference type="PANTHER" id="PTHR30055:SF226">
    <property type="entry name" value="HTH-TYPE TRANSCRIPTIONAL REGULATOR PKSA"/>
    <property type="match status" value="1"/>
</dbReference>
<feature type="compositionally biased region" description="Polar residues" evidence="3">
    <location>
        <begin position="233"/>
        <end position="243"/>
    </location>
</feature>
<dbReference type="AlphaFoldDB" id="A0A7X1PQP6"/>
<dbReference type="Gene3D" id="1.10.357.10">
    <property type="entry name" value="Tetracycline Repressor, domain 2"/>
    <property type="match status" value="1"/>
</dbReference>
<dbReference type="Pfam" id="PF17932">
    <property type="entry name" value="TetR_C_24"/>
    <property type="match status" value="1"/>
</dbReference>
<dbReference type="InterPro" id="IPR041490">
    <property type="entry name" value="KstR2_TetR_C"/>
</dbReference>
<evidence type="ECO:0000313" key="6">
    <source>
        <dbReference type="Proteomes" id="UP000486534"/>
    </source>
</evidence>
<feature type="region of interest" description="Disordered" evidence="3">
    <location>
        <begin position="205"/>
        <end position="243"/>
    </location>
</feature>
<comment type="caution">
    <text evidence="5">The sequence shown here is derived from an EMBL/GenBank/DDBJ whole genome shotgun (WGS) entry which is preliminary data.</text>
</comment>
<evidence type="ECO:0000256" key="3">
    <source>
        <dbReference type="SAM" id="MobiDB-lite"/>
    </source>
</evidence>
<dbReference type="InterPro" id="IPR009057">
    <property type="entry name" value="Homeodomain-like_sf"/>
</dbReference>
<gene>
    <name evidence="5" type="ORF">GDH07_25540</name>
</gene>
<dbReference type="InterPro" id="IPR001647">
    <property type="entry name" value="HTH_TetR"/>
</dbReference>
<keyword evidence="1 2" id="KW-0238">DNA-binding</keyword>
<dbReference type="GO" id="GO:0000976">
    <property type="term" value="F:transcription cis-regulatory region binding"/>
    <property type="evidence" value="ECO:0007669"/>
    <property type="project" value="TreeGrafter"/>
</dbReference>
<evidence type="ECO:0000256" key="2">
    <source>
        <dbReference type="PROSITE-ProRule" id="PRU00335"/>
    </source>
</evidence>
<dbReference type="SUPFAM" id="SSF48498">
    <property type="entry name" value="Tetracyclin repressor-like, C-terminal domain"/>
    <property type="match status" value="1"/>
</dbReference>
<dbReference type="InterPro" id="IPR050109">
    <property type="entry name" value="HTH-type_TetR-like_transc_reg"/>
</dbReference>
<evidence type="ECO:0000259" key="4">
    <source>
        <dbReference type="PROSITE" id="PS50977"/>
    </source>
</evidence>
<dbReference type="Proteomes" id="UP000486534">
    <property type="component" value="Unassembled WGS sequence"/>
</dbReference>